<dbReference type="AlphaFoldDB" id="F7SZS3"/>
<comment type="caution">
    <text evidence="1">The sequence shown here is derived from an EMBL/GenBank/DDBJ whole genome shotgun (WGS) entry which is preliminary data.</text>
</comment>
<sequence length="40" mass="4249">MAATLALLAGLTVYLYLSEPPPPRVVPYIGIMSAMPRAGF</sequence>
<proteinExistence type="predicted"/>
<dbReference type="PATRIC" id="fig|1003200.3.peg.2149"/>
<evidence type="ECO:0000313" key="1">
    <source>
        <dbReference type="EMBL" id="EGP46370.1"/>
    </source>
</evidence>
<reference evidence="1 2" key="1">
    <citation type="submission" date="2011-06" db="EMBL/GenBank/DDBJ databases">
        <authorList>
            <person name="Bador J."/>
            <person name="Amoureux L."/>
            <person name="Neuwirth C."/>
        </authorList>
    </citation>
    <scope>NUCLEOTIDE SEQUENCE [LARGE SCALE GENOMIC DNA]</scope>
    <source>
        <strain evidence="1 2">AXX-A</strain>
    </source>
</reference>
<dbReference type="Proteomes" id="UP000004853">
    <property type="component" value="Unassembled WGS sequence"/>
</dbReference>
<organism evidence="1 2">
    <name type="scientific">Achromobacter insuavis AXX-A</name>
    <dbReference type="NCBI Taxonomy" id="1003200"/>
    <lineage>
        <taxon>Bacteria</taxon>
        <taxon>Pseudomonadati</taxon>
        <taxon>Pseudomonadota</taxon>
        <taxon>Betaproteobacteria</taxon>
        <taxon>Burkholderiales</taxon>
        <taxon>Alcaligenaceae</taxon>
        <taxon>Achromobacter</taxon>
    </lineage>
</organism>
<name>F7SZS3_9BURK</name>
<evidence type="ECO:0000313" key="2">
    <source>
        <dbReference type="Proteomes" id="UP000004853"/>
    </source>
</evidence>
<dbReference type="EMBL" id="AFRQ01000040">
    <property type="protein sequence ID" value="EGP46370.1"/>
    <property type="molecule type" value="Genomic_DNA"/>
</dbReference>
<gene>
    <name evidence="1" type="ORF">AXXA_10891</name>
</gene>
<accession>F7SZS3</accession>
<dbReference type="RefSeq" id="WP_006392210.1">
    <property type="nucleotide sequence ID" value="NZ_GL982453.1"/>
</dbReference>
<dbReference type="HOGENOM" id="CLU_3283201_0_0_4"/>
<protein>
    <submittedName>
        <fullName evidence="1">Uncharacterized protein</fullName>
    </submittedName>
</protein>